<sequence>MIRAWAALSQSCRLLCFASAAFAAQTSGCQEISKRSIDTPLRRELEKLLPSDKMQYKAQLEKAFKQLDAEVFFLIDEPELTMWRAKLGSVGERLAILIILQHGQVLKFKTGFKKPSGFAKASAILFVNKWNERKNFGRAYLDADGDAALEMDVDLDWISDRPIEHVKECFRLFTSLALVFLLEFSKGALTDDSGTGEPALSFINRKFPSE</sequence>
<comment type="caution">
    <text evidence="2">The sequence shown here is derived from an EMBL/GenBank/DDBJ whole genome shotgun (WGS) entry which is preliminary data.</text>
</comment>
<feature type="chain" id="PRO_5013090627" description="TPM domain-containing protein" evidence="1">
    <location>
        <begin position="24"/>
        <end position="210"/>
    </location>
</feature>
<dbReference type="Proteomes" id="UP000186817">
    <property type="component" value="Unassembled WGS sequence"/>
</dbReference>
<accession>A0A1Q9CNC1</accession>
<evidence type="ECO:0000313" key="3">
    <source>
        <dbReference type="Proteomes" id="UP000186817"/>
    </source>
</evidence>
<proteinExistence type="predicted"/>
<feature type="signal peptide" evidence="1">
    <location>
        <begin position="1"/>
        <end position="23"/>
    </location>
</feature>
<dbReference type="AlphaFoldDB" id="A0A1Q9CNC1"/>
<gene>
    <name evidence="2" type="ORF">AK812_SmicGene34697</name>
</gene>
<keyword evidence="3" id="KW-1185">Reference proteome</keyword>
<dbReference type="OrthoDB" id="411900at2759"/>
<reference evidence="2 3" key="1">
    <citation type="submission" date="2016-02" db="EMBL/GenBank/DDBJ databases">
        <title>Genome analysis of coral dinoflagellate symbionts highlights evolutionary adaptations to a symbiotic lifestyle.</title>
        <authorList>
            <person name="Aranda M."/>
            <person name="Li Y."/>
            <person name="Liew Y.J."/>
            <person name="Baumgarten S."/>
            <person name="Simakov O."/>
            <person name="Wilson M."/>
            <person name="Piel J."/>
            <person name="Ashoor H."/>
            <person name="Bougouffa S."/>
            <person name="Bajic V.B."/>
            <person name="Ryu T."/>
            <person name="Ravasi T."/>
            <person name="Bayer T."/>
            <person name="Micklem G."/>
            <person name="Kim H."/>
            <person name="Bhak J."/>
            <person name="Lajeunesse T.C."/>
            <person name="Voolstra C.R."/>
        </authorList>
    </citation>
    <scope>NUCLEOTIDE SEQUENCE [LARGE SCALE GENOMIC DNA]</scope>
    <source>
        <strain evidence="2 3">CCMP2467</strain>
    </source>
</reference>
<protein>
    <recommendedName>
        <fullName evidence="4">TPM domain-containing protein</fullName>
    </recommendedName>
</protein>
<evidence type="ECO:0008006" key="4">
    <source>
        <dbReference type="Google" id="ProtNLM"/>
    </source>
</evidence>
<name>A0A1Q9CNC1_SYMMI</name>
<organism evidence="2 3">
    <name type="scientific">Symbiodinium microadriaticum</name>
    <name type="common">Dinoflagellate</name>
    <name type="synonym">Zooxanthella microadriatica</name>
    <dbReference type="NCBI Taxonomy" id="2951"/>
    <lineage>
        <taxon>Eukaryota</taxon>
        <taxon>Sar</taxon>
        <taxon>Alveolata</taxon>
        <taxon>Dinophyceae</taxon>
        <taxon>Suessiales</taxon>
        <taxon>Symbiodiniaceae</taxon>
        <taxon>Symbiodinium</taxon>
    </lineage>
</organism>
<evidence type="ECO:0000313" key="2">
    <source>
        <dbReference type="EMBL" id="OLP84419.1"/>
    </source>
</evidence>
<dbReference type="InterPro" id="IPR019660">
    <property type="entry name" value="Put_sensory_transdc_reg_YbjN"/>
</dbReference>
<dbReference type="EMBL" id="LSRX01001043">
    <property type="protein sequence ID" value="OLP84419.1"/>
    <property type="molecule type" value="Genomic_DNA"/>
</dbReference>
<keyword evidence="1" id="KW-0732">Signal</keyword>
<evidence type="ECO:0000256" key="1">
    <source>
        <dbReference type="SAM" id="SignalP"/>
    </source>
</evidence>
<dbReference type="Pfam" id="PF10722">
    <property type="entry name" value="YbjN"/>
    <property type="match status" value="1"/>
</dbReference>